<proteinExistence type="inferred from homology"/>
<dbReference type="InterPro" id="IPR015527">
    <property type="entry name" value="Pept_C26_g-glut_hydrolase"/>
</dbReference>
<keyword evidence="6 7" id="KW-0378">Hydrolase</keyword>
<dbReference type="SUPFAM" id="SSF52317">
    <property type="entry name" value="Class I glutamine amidotransferase-like"/>
    <property type="match status" value="1"/>
</dbReference>
<reference evidence="9" key="1">
    <citation type="submission" date="2017-08" db="EMBL/GenBank/DDBJ databases">
        <authorList>
            <person name="Polle J.E."/>
            <person name="Barry K."/>
            <person name="Cushman J."/>
            <person name="Schmutz J."/>
            <person name="Tran D."/>
            <person name="Hathwaick L.T."/>
            <person name="Yim W.C."/>
            <person name="Jenkins J."/>
            <person name="Mckie-Krisberg Z.M."/>
            <person name="Prochnik S."/>
            <person name="Lindquist E."/>
            <person name="Dockter R.B."/>
            <person name="Adam C."/>
            <person name="Molina H."/>
            <person name="Bunkerborg J."/>
            <person name="Jin E."/>
            <person name="Buchheim M."/>
            <person name="Magnuson J."/>
        </authorList>
    </citation>
    <scope>NUCLEOTIDE SEQUENCE</scope>
    <source>
        <strain evidence="9">CCAP 19/18</strain>
    </source>
</reference>
<dbReference type="PANTHER" id="PTHR11315">
    <property type="entry name" value="PROTEASE FAMILY C26 GAMMA-GLUTAMYL HYDROLASE"/>
    <property type="match status" value="1"/>
</dbReference>
<dbReference type="PROSITE" id="PS51273">
    <property type="entry name" value="GATASE_TYPE_1"/>
    <property type="match status" value="1"/>
</dbReference>
<dbReference type="PANTHER" id="PTHR11315:SF0">
    <property type="entry name" value="FOLATE GAMMA-GLUTAMYL HYDROLASE"/>
    <property type="match status" value="1"/>
</dbReference>
<evidence type="ECO:0000256" key="5">
    <source>
        <dbReference type="ARBA" id="ARBA00022729"/>
    </source>
</evidence>
<feature type="chain" id="PRO_5046184268" description="folate gamma-glutamyl hydrolase" evidence="8">
    <location>
        <begin position="23"/>
        <end position="303"/>
    </location>
</feature>
<keyword evidence="4" id="KW-0964">Secreted</keyword>
<evidence type="ECO:0000256" key="4">
    <source>
        <dbReference type="ARBA" id="ARBA00022525"/>
    </source>
</evidence>
<gene>
    <name evidence="9" type="ORF">DUNSADRAFT_7135</name>
</gene>
<dbReference type="Gene3D" id="3.40.50.880">
    <property type="match status" value="1"/>
</dbReference>
<feature type="active site" description="Nucleophile" evidence="7">
    <location>
        <position position="149"/>
    </location>
</feature>
<evidence type="ECO:0000256" key="7">
    <source>
        <dbReference type="PROSITE-ProRule" id="PRU00607"/>
    </source>
</evidence>
<evidence type="ECO:0000313" key="9">
    <source>
        <dbReference type="EMBL" id="KAF5835633.1"/>
    </source>
</evidence>
<evidence type="ECO:0000256" key="8">
    <source>
        <dbReference type="SAM" id="SignalP"/>
    </source>
</evidence>
<comment type="similarity">
    <text evidence="2">Belongs to the peptidase C26 family.</text>
</comment>
<comment type="caution">
    <text evidence="9">The sequence shown here is derived from an EMBL/GenBank/DDBJ whole genome shotgun (WGS) entry which is preliminary data.</text>
</comment>
<accession>A0ABQ7GM34</accession>
<feature type="active site" evidence="7">
    <location>
        <position position="267"/>
    </location>
</feature>
<dbReference type="InterPro" id="IPR029062">
    <property type="entry name" value="Class_I_gatase-like"/>
</dbReference>
<evidence type="ECO:0000256" key="3">
    <source>
        <dbReference type="ARBA" id="ARBA00012886"/>
    </source>
</evidence>
<sequence>MGVKASLLLLFAVSLFVSPSHAARIQKEGVHNLKQYEKDAPTGKKQAGTDRPLIGIMSQPCHDCPGKSYIAAAFVKWIEAAGGRPVPIRFYNSEAELYRIFKQLNGLVFPGGLTWLWLDSPYVLAARKLFQWAVQANDAGDPFPIHGTCLGFQLLHILASNVSRNDLLIETDSTSHATTLQFWNKQAAEESLLFGDMPDKLRGALESEKHNIVLQNHMYGLPPDMYKKYPLLSEWYNILSTSKDRNGIEYVSTIEGKKYPFFGTQWHPEKPPFESLSLSLSLSLEAIKVSHSLGSSFIETAKK</sequence>
<comment type="subcellular location">
    <subcellularLocation>
        <location evidence="1">Secreted</location>
        <location evidence="1">Extracellular space</location>
    </subcellularLocation>
</comment>
<evidence type="ECO:0000256" key="6">
    <source>
        <dbReference type="ARBA" id="ARBA00022801"/>
    </source>
</evidence>
<evidence type="ECO:0000256" key="2">
    <source>
        <dbReference type="ARBA" id="ARBA00011083"/>
    </source>
</evidence>
<keyword evidence="10" id="KW-1185">Reference proteome</keyword>
<dbReference type="Proteomes" id="UP000815325">
    <property type="component" value="Unassembled WGS sequence"/>
</dbReference>
<dbReference type="EC" id="3.4.19.9" evidence="3 7"/>
<dbReference type="Pfam" id="PF07722">
    <property type="entry name" value="Peptidase_C26"/>
    <property type="match status" value="1"/>
</dbReference>
<protein>
    <recommendedName>
        <fullName evidence="3 7">folate gamma-glutamyl hydrolase</fullName>
        <ecNumber evidence="3 7">3.4.19.9</ecNumber>
    </recommendedName>
</protein>
<evidence type="ECO:0000256" key="1">
    <source>
        <dbReference type="ARBA" id="ARBA00004239"/>
    </source>
</evidence>
<dbReference type="PROSITE" id="PS51275">
    <property type="entry name" value="PEPTIDASE_C26_GGH"/>
    <property type="match status" value="1"/>
</dbReference>
<evidence type="ECO:0000313" key="10">
    <source>
        <dbReference type="Proteomes" id="UP000815325"/>
    </source>
</evidence>
<feature type="signal peptide" evidence="8">
    <location>
        <begin position="1"/>
        <end position="22"/>
    </location>
</feature>
<keyword evidence="5 8" id="KW-0732">Signal</keyword>
<organism evidence="9 10">
    <name type="scientific">Dunaliella salina</name>
    <name type="common">Green alga</name>
    <name type="synonym">Protococcus salinus</name>
    <dbReference type="NCBI Taxonomy" id="3046"/>
    <lineage>
        <taxon>Eukaryota</taxon>
        <taxon>Viridiplantae</taxon>
        <taxon>Chlorophyta</taxon>
        <taxon>core chlorophytes</taxon>
        <taxon>Chlorophyceae</taxon>
        <taxon>CS clade</taxon>
        <taxon>Chlamydomonadales</taxon>
        <taxon>Dunaliellaceae</taxon>
        <taxon>Dunaliella</taxon>
    </lineage>
</organism>
<comment type="catalytic activity">
    <reaction evidence="7">
        <text>(6S)-5,6,7,8-tetrahydrofolyl-(gamma-L-Glu)(n) + (n-1) H2O = (6S)-5,6,7,8-tetrahydrofolate + (n-1) L-glutamate</text>
        <dbReference type="Rhea" id="RHEA:56784"/>
        <dbReference type="Rhea" id="RHEA-COMP:14738"/>
        <dbReference type="ChEBI" id="CHEBI:15377"/>
        <dbReference type="ChEBI" id="CHEBI:29985"/>
        <dbReference type="ChEBI" id="CHEBI:57453"/>
        <dbReference type="ChEBI" id="CHEBI:141005"/>
        <dbReference type="EC" id="3.4.19.9"/>
    </reaction>
</comment>
<dbReference type="InterPro" id="IPR011697">
    <property type="entry name" value="Peptidase_C26"/>
</dbReference>
<dbReference type="EMBL" id="MU069696">
    <property type="protein sequence ID" value="KAF5835633.1"/>
    <property type="molecule type" value="Genomic_DNA"/>
</dbReference>
<name>A0ABQ7GM34_DUNSA</name>